<dbReference type="Pfam" id="PF02578">
    <property type="entry name" value="Cu-oxidase_4"/>
    <property type="match status" value="1"/>
</dbReference>
<dbReference type="NCBIfam" id="TIGR00726">
    <property type="entry name" value="peptidoglycan editing factor PgeF"/>
    <property type="match status" value="1"/>
</dbReference>
<dbReference type="PATRIC" id="fig|1414851.3.peg.839"/>
<dbReference type="PANTHER" id="PTHR30616:SF2">
    <property type="entry name" value="PURINE NUCLEOSIDE PHOSPHORYLASE LACC1"/>
    <property type="match status" value="1"/>
</dbReference>
<keyword evidence="12" id="KW-1185">Reference proteome</keyword>
<dbReference type="InterPro" id="IPR003730">
    <property type="entry name" value="Cu_polyphenol_OxRdtase"/>
</dbReference>
<keyword evidence="3" id="KW-0808">Transferase</keyword>
<comment type="catalytic activity">
    <reaction evidence="7">
        <text>adenosine + H2O + H(+) = inosine + NH4(+)</text>
        <dbReference type="Rhea" id="RHEA:24408"/>
        <dbReference type="ChEBI" id="CHEBI:15377"/>
        <dbReference type="ChEBI" id="CHEBI:15378"/>
        <dbReference type="ChEBI" id="CHEBI:16335"/>
        <dbReference type="ChEBI" id="CHEBI:17596"/>
        <dbReference type="ChEBI" id="CHEBI:28938"/>
        <dbReference type="EC" id="3.5.4.4"/>
    </reaction>
    <physiologicalReaction direction="left-to-right" evidence="7">
        <dbReference type="Rhea" id="RHEA:24409"/>
    </physiologicalReaction>
</comment>
<dbReference type="Proteomes" id="UP000018766">
    <property type="component" value="Unassembled WGS sequence"/>
</dbReference>
<proteinExistence type="inferred from homology"/>
<evidence type="ECO:0000256" key="5">
    <source>
        <dbReference type="ARBA" id="ARBA00022801"/>
    </source>
</evidence>
<sequence>MGVNVLDKLVTGHKWNNVFYGTTTRYMAGVSEPPFDSFNLGLHCGDNPEHAQANRALLNAALPNSPIWLNQVHGTEVLDADRPFDYPAKADAAVTTCDKKVLAIMTADCLPVVLADEEGTIVGAAHAGWRGLQAGILERTVDLMRSKKPNAHFKAWIGPAISQKVFEVGAEVYDAFVSQNSNLAPFFEPGVVNKYFANLSGIANMKLKQIGVNMVEESNECTYLDKQRYFSYRRENPTGRIVTLVWKGV</sequence>
<dbReference type="CDD" id="cd16833">
    <property type="entry name" value="YfiH"/>
    <property type="match status" value="1"/>
</dbReference>
<dbReference type="EMBL" id="AYSV01000066">
    <property type="protein sequence ID" value="ETD72425.1"/>
    <property type="molecule type" value="Genomic_DNA"/>
</dbReference>
<evidence type="ECO:0000256" key="9">
    <source>
        <dbReference type="ARBA" id="ARBA00049893"/>
    </source>
</evidence>
<dbReference type="Gene3D" id="3.60.140.10">
    <property type="entry name" value="CNF1/YfiH-like putative cysteine hydrolases"/>
    <property type="match status" value="1"/>
</dbReference>
<dbReference type="AlphaFoldDB" id="V8G7M9"/>
<dbReference type="OrthoDB" id="4279at2"/>
<evidence type="ECO:0000256" key="2">
    <source>
        <dbReference type="ARBA" id="ARBA00007353"/>
    </source>
</evidence>
<accession>V8G7M9</accession>
<evidence type="ECO:0000256" key="3">
    <source>
        <dbReference type="ARBA" id="ARBA00022679"/>
    </source>
</evidence>
<dbReference type="PANTHER" id="PTHR30616">
    <property type="entry name" value="UNCHARACTERIZED PROTEIN YFIH"/>
    <property type="match status" value="1"/>
</dbReference>
<dbReference type="GO" id="GO:0017061">
    <property type="term" value="F:S-methyl-5-thioadenosine phosphorylase activity"/>
    <property type="evidence" value="ECO:0007669"/>
    <property type="project" value="UniProtKB-EC"/>
</dbReference>
<keyword evidence="6" id="KW-0862">Zinc</keyword>
<dbReference type="InterPro" id="IPR038371">
    <property type="entry name" value="Cu_polyphenol_OxRdtase_sf"/>
</dbReference>
<evidence type="ECO:0000256" key="6">
    <source>
        <dbReference type="ARBA" id="ARBA00022833"/>
    </source>
</evidence>
<evidence type="ECO:0000256" key="7">
    <source>
        <dbReference type="ARBA" id="ARBA00047989"/>
    </source>
</evidence>
<evidence type="ECO:0000313" key="11">
    <source>
        <dbReference type="EMBL" id="ETD72425.1"/>
    </source>
</evidence>
<comment type="similarity">
    <text evidence="2 10">Belongs to the purine nucleoside phosphorylase YfiH/LACC1 family.</text>
</comment>
<comment type="catalytic activity">
    <reaction evidence="8">
        <text>adenosine + phosphate = alpha-D-ribose 1-phosphate + adenine</text>
        <dbReference type="Rhea" id="RHEA:27642"/>
        <dbReference type="ChEBI" id="CHEBI:16335"/>
        <dbReference type="ChEBI" id="CHEBI:16708"/>
        <dbReference type="ChEBI" id="CHEBI:43474"/>
        <dbReference type="ChEBI" id="CHEBI:57720"/>
        <dbReference type="EC" id="2.4.2.1"/>
    </reaction>
    <physiologicalReaction direction="left-to-right" evidence="8">
        <dbReference type="Rhea" id="RHEA:27643"/>
    </physiologicalReaction>
</comment>
<evidence type="ECO:0000256" key="8">
    <source>
        <dbReference type="ARBA" id="ARBA00048968"/>
    </source>
</evidence>
<evidence type="ECO:0000256" key="4">
    <source>
        <dbReference type="ARBA" id="ARBA00022723"/>
    </source>
</evidence>
<keyword evidence="5" id="KW-0378">Hydrolase</keyword>
<organism evidence="11 12">
    <name type="scientific">Pelistega indica</name>
    <dbReference type="NCBI Taxonomy" id="1414851"/>
    <lineage>
        <taxon>Bacteria</taxon>
        <taxon>Pseudomonadati</taxon>
        <taxon>Pseudomonadota</taxon>
        <taxon>Betaproteobacteria</taxon>
        <taxon>Burkholderiales</taxon>
        <taxon>Alcaligenaceae</taxon>
        <taxon>Pelistega</taxon>
    </lineage>
</organism>
<keyword evidence="4" id="KW-0479">Metal-binding</keyword>
<evidence type="ECO:0000256" key="1">
    <source>
        <dbReference type="ARBA" id="ARBA00000553"/>
    </source>
</evidence>
<comment type="catalytic activity">
    <reaction evidence="1">
        <text>inosine + phosphate = alpha-D-ribose 1-phosphate + hypoxanthine</text>
        <dbReference type="Rhea" id="RHEA:27646"/>
        <dbReference type="ChEBI" id="CHEBI:17368"/>
        <dbReference type="ChEBI" id="CHEBI:17596"/>
        <dbReference type="ChEBI" id="CHEBI:43474"/>
        <dbReference type="ChEBI" id="CHEBI:57720"/>
        <dbReference type="EC" id="2.4.2.1"/>
    </reaction>
    <physiologicalReaction direction="left-to-right" evidence="1">
        <dbReference type="Rhea" id="RHEA:27647"/>
    </physiologicalReaction>
</comment>
<dbReference type="InterPro" id="IPR011324">
    <property type="entry name" value="Cytotoxic_necrot_fac-like_cat"/>
</dbReference>
<dbReference type="GO" id="GO:0016787">
    <property type="term" value="F:hydrolase activity"/>
    <property type="evidence" value="ECO:0007669"/>
    <property type="project" value="UniProtKB-KW"/>
</dbReference>
<evidence type="ECO:0000256" key="10">
    <source>
        <dbReference type="RuleBase" id="RU361274"/>
    </source>
</evidence>
<comment type="catalytic activity">
    <reaction evidence="9">
        <text>S-methyl-5'-thioadenosine + phosphate = 5-(methylsulfanyl)-alpha-D-ribose 1-phosphate + adenine</text>
        <dbReference type="Rhea" id="RHEA:11852"/>
        <dbReference type="ChEBI" id="CHEBI:16708"/>
        <dbReference type="ChEBI" id="CHEBI:17509"/>
        <dbReference type="ChEBI" id="CHEBI:43474"/>
        <dbReference type="ChEBI" id="CHEBI:58533"/>
        <dbReference type="EC" id="2.4.2.28"/>
    </reaction>
    <physiologicalReaction direction="left-to-right" evidence="9">
        <dbReference type="Rhea" id="RHEA:11853"/>
    </physiologicalReaction>
</comment>
<gene>
    <name evidence="11" type="ORF">V757_04175</name>
</gene>
<name>V8G7M9_9BURK</name>
<comment type="caution">
    <text evidence="11">The sequence shown here is derived from an EMBL/GenBank/DDBJ whole genome shotgun (WGS) entry which is preliminary data.</text>
</comment>
<reference evidence="11 12" key="1">
    <citation type="submission" date="2013-11" db="EMBL/GenBank/DDBJ databases">
        <title>Genomic analysis of Pelistega sp. HM-7.</title>
        <authorList>
            <person name="Kumbhare S.V."/>
            <person name="Shetty S.A."/>
            <person name="Sharma O."/>
            <person name="Dhotre D.P."/>
        </authorList>
    </citation>
    <scope>NUCLEOTIDE SEQUENCE [LARGE SCALE GENOMIC DNA]</scope>
    <source>
        <strain evidence="11 12">HM-7</strain>
    </source>
</reference>
<dbReference type="GO" id="GO:0005507">
    <property type="term" value="F:copper ion binding"/>
    <property type="evidence" value="ECO:0007669"/>
    <property type="project" value="TreeGrafter"/>
</dbReference>
<dbReference type="SUPFAM" id="SSF64438">
    <property type="entry name" value="CNF1/YfiH-like putative cysteine hydrolases"/>
    <property type="match status" value="1"/>
</dbReference>
<protein>
    <recommendedName>
        <fullName evidence="10">Purine nucleoside phosphorylase</fullName>
    </recommendedName>
</protein>
<evidence type="ECO:0000313" key="12">
    <source>
        <dbReference type="Proteomes" id="UP000018766"/>
    </source>
</evidence>